<gene>
    <name evidence="1" type="ORF">MILVUS5_LOCUS21661</name>
</gene>
<keyword evidence="2" id="KW-1185">Reference proteome</keyword>
<evidence type="ECO:0000313" key="1">
    <source>
        <dbReference type="EMBL" id="CAJ2654539.1"/>
    </source>
</evidence>
<accession>A0ACB0KER8</accession>
<dbReference type="EMBL" id="CASHSV030000206">
    <property type="protein sequence ID" value="CAJ2654539.1"/>
    <property type="molecule type" value="Genomic_DNA"/>
</dbReference>
<organism evidence="1 2">
    <name type="scientific">Trifolium pratense</name>
    <name type="common">Red clover</name>
    <dbReference type="NCBI Taxonomy" id="57577"/>
    <lineage>
        <taxon>Eukaryota</taxon>
        <taxon>Viridiplantae</taxon>
        <taxon>Streptophyta</taxon>
        <taxon>Embryophyta</taxon>
        <taxon>Tracheophyta</taxon>
        <taxon>Spermatophyta</taxon>
        <taxon>Magnoliopsida</taxon>
        <taxon>eudicotyledons</taxon>
        <taxon>Gunneridae</taxon>
        <taxon>Pentapetalae</taxon>
        <taxon>rosids</taxon>
        <taxon>fabids</taxon>
        <taxon>Fabales</taxon>
        <taxon>Fabaceae</taxon>
        <taxon>Papilionoideae</taxon>
        <taxon>50 kb inversion clade</taxon>
        <taxon>NPAAA clade</taxon>
        <taxon>Hologalegina</taxon>
        <taxon>IRL clade</taxon>
        <taxon>Trifolieae</taxon>
        <taxon>Trifolium</taxon>
    </lineage>
</organism>
<evidence type="ECO:0000313" key="2">
    <source>
        <dbReference type="Proteomes" id="UP001177021"/>
    </source>
</evidence>
<dbReference type="Proteomes" id="UP001177021">
    <property type="component" value="Unassembled WGS sequence"/>
</dbReference>
<sequence>MFITSKGEKMTQILMFSYALIVFLSLFLLVIGTSTNTSDGPIKTGLVCITDKDCPIKTYYISRCIENLCEFH</sequence>
<reference evidence="1" key="1">
    <citation type="submission" date="2023-10" db="EMBL/GenBank/DDBJ databases">
        <authorList>
            <person name="Rodriguez Cubillos JULIANA M."/>
            <person name="De Vega J."/>
        </authorList>
    </citation>
    <scope>NUCLEOTIDE SEQUENCE</scope>
</reference>
<protein>
    <submittedName>
        <fullName evidence="1">Uncharacterized protein</fullName>
    </submittedName>
</protein>
<name>A0ACB0KER8_TRIPR</name>
<proteinExistence type="predicted"/>
<comment type="caution">
    <text evidence="1">The sequence shown here is derived from an EMBL/GenBank/DDBJ whole genome shotgun (WGS) entry which is preliminary data.</text>
</comment>